<dbReference type="PANTHER" id="PTHR37164">
    <property type="entry name" value="BACTERIOHEMERYTHRIN"/>
    <property type="match status" value="1"/>
</dbReference>
<dbReference type="NCBIfam" id="NF033749">
    <property type="entry name" value="bact_hemeryth"/>
    <property type="match status" value="1"/>
</dbReference>
<dbReference type="AlphaFoldDB" id="A0A2S6H205"/>
<dbReference type="RefSeq" id="WP_104423795.1">
    <property type="nucleotide sequence ID" value="NZ_PTIY01000007.1"/>
</dbReference>
<dbReference type="NCBIfam" id="TIGR02481">
    <property type="entry name" value="hemeryth_dom"/>
    <property type="match status" value="1"/>
</dbReference>
<comment type="similarity">
    <text evidence="1">Belongs to the hemerythrin family.</text>
</comment>
<protein>
    <submittedName>
        <fullName evidence="5">Hemerythrin</fullName>
    </submittedName>
</protein>
<dbReference type="EMBL" id="PTIY01000007">
    <property type="protein sequence ID" value="PPK71518.1"/>
    <property type="molecule type" value="Genomic_DNA"/>
</dbReference>
<evidence type="ECO:0000256" key="2">
    <source>
        <dbReference type="ARBA" id="ARBA00022723"/>
    </source>
</evidence>
<reference evidence="5 6" key="1">
    <citation type="submission" date="2018-02" db="EMBL/GenBank/DDBJ databases">
        <title>Subsurface microbial communities from deep shales in Ohio and West Virginia, USA.</title>
        <authorList>
            <person name="Wrighton K."/>
        </authorList>
    </citation>
    <scope>NUCLEOTIDE SEQUENCE [LARGE SCALE GENOMIC DNA]</scope>
    <source>
        <strain evidence="5 6">OWC-G53F</strain>
    </source>
</reference>
<evidence type="ECO:0000259" key="4">
    <source>
        <dbReference type="Pfam" id="PF01814"/>
    </source>
</evidence>
<dbReference type="GO" id="GO:0046872">
    <property type="term" value="F:metal ion binding"/>
    <property type="evidence" value="ECO:0007669"/>
    <property type="project" value="UniProtKB-KW"/>
</dbReference>
<feature type="domain" description="Hemerythrin-like" evidence="4">
    <location>
        <begin position="15"/>
        <end position="136"/>
    </location>
</feature>
<evidence type="ECO:0000313" key="5">
    <source>
        <dbReference type="EMBL" id="PPK71518.1"/>
    </source>
</evidence>
<dbReference type="SUPFAM" id="SSF47188">
    <property type="entry name" value="Hemerythrin-like"/>
    <property type="match status" value="1"/>
</dbReference>
<dbReference type="InterPro" id="IPR035938">
    <property type="entry name" value="Hemerythrin-like_sf"/>
</dbReference>
<dbReference type="Gene3D" id="1.20.120.50">
    <property type="entry name" value="Hemerythrin-like"/>
    <property type="match status" value="1"/>
</dbReference>
<sequence>MADYDLIVWNDGLVTGIDKIDEQHQILINLFNEANTKLTANNNADFLEQITRDLLSYALYHFETEEELMQKYGYSEEKTGDIERHILQHRSFSAKVVAVHNDIKAGILISREDLLAFLNSWLINHILNTDKQLAAFLLASEKYRSENPT</sequence>
<dbReference type="InterPro" id="IPR012827">
    <property type="entry name" value="Hemerythrin_metal-bd"/>
</dbReference>
<name>A0A2S6H205_9GAMM</name>
<dbReference type="Proteomes" id="UP000238071">
    <property type="component" value="Unassembled WGS sequence"/>
</dbReference>
<evidence type="ECO:0000313" key="6">
    <source>
        <dbReference type="Proteomes" id="UP000238071"/>
    </source>
</evidence>
<dbReference type="InterPro" id="IPR050669">
    <property type="entry name" value="Hemerythrin"/>
</dbReference>
<organism evidence="5 6">
    <name type="scientific">Methylobacter tundripaludum</name>
    <dbReference type="NCBI Taxonomy" id="173365"/>
    <lineage>
        <taxon>Bacteria</taxon>
        <taxon>Pseudomonadati</taxon>
        <taxon>Pseudomonadota</taxon>
        <taxon>Gammaproteobacteria</taxon>
        <taxon>Methylococcales</taxon>
        <taxon>Methylococcaceae</taxon>
        <taxon>Methylobacter</taxon>
    </lineage>
</organism>
<comment type="caution">
    <text evidence="5">The sequence shown here is derived from an EMBL/GenBank/DDBJ whole genome shotgun (WGS) entry which is preliminary data.</text>
</comment>
<accession>A0A2S6H205</accession>
<keyword evidence="6" id="KW-1185">Reference proteome</keyword>
<evidence type="ECO:0000256" key="1">
    <source>
        <dbReference type="ARBA" id="ARBA00010587"/>
    </source>
</evidence>
<evidence type="ECO:0000256" key="3">
    <source>
        <dbReference type="ARBA" id="ARBA00023004"/>
    </source>
</evidence>
<proteinExistence type="inferred from homology"/>
<dbReference type="CDD" id="cd12107">
    <property type="entry name" value="Hemerythrin"/>
    <property type="match status" value="1"/>
</dbReference>
<dbReference type="InterPro" id="IPR012312">
    <property type="entry name" value="Hemerythrin-like"/>
</dbReference>
<keyword evidence="3" id="KW-0408">Iron</keyword>
<dbReference type="OrthoDB" id="1122424at2"/>
<dbReference type="PANTHER" id="PTHR37164:SF1">
    <property type="entry name" value="BACTERIOHEMERYTHRIN"/>
    <property type="match status" value="1"/>
</dbReference>
<keyword evidence="2" id="KW-0479">Metal-binding</keyword>
<gene>
    <name evidence="5" type="ORF">B0F88_10742</name>
</gene>
<dbReference type="Pfam" id="PF01814">
    <property type="entry name" value="Hemerythrin"/>
    <property type="match status" value="1"/>
</dbReference>